<comment type="caution">
    <text evidence="1">The sequence shown here is derived from an EMBL/GenBank/DDBJ whole genome shotgun (WGS) entry which is preliminary data.</text>
</comment>
<reference evidence="1 2" key="1">
    <citation type="journal article" date="2019" name="Commun. Biol.">
        <title>The bagworm genome reveals a unique fibroin gene that provides high tensile strength.</title>
        <authorList>
            <person name="Kono N."/>
            <person name="Nakamura H."/>
            <person name="Ohtoshi R."/>
            <person name="Tomita M."/>
            <person name="Numata K."/>
            <person name="Arakawa K."/>
        </authorList>
    </citation>
    <scope>NUCLEOTIDE SEQUENCE [LARGE SCALE GENOMIC DNA]</scope>
</reference>
<sequence>MESRVKTGRHETREGVAKGIKVVCQPPVIDSEVVAFYSYLTSVKQLKSGLPISNKNDRRKLCVCSALTEERHVQKVDYNGGQSTARPGWGATVTALIQSYSVLDSNFDCQDHRCTHNSQLSPYRTDGSSNYEHRRINQNRIKRTVIHGWTLINGFVRSAKDRNSEIGYTGMEWHRQGAAARPSPPVCSRYLNKSAERFGKRTVLRAPHTARCDAPGVLSL</sequence>
<accession>A0A4C1XCW6</accession>
<proteinExistence type="predicted"/>
<protein>
    <submittedName>
        <fullName evidence="1">Uncharacterized protein</fullName>
    </submittedName>
</protein>
<evidence type="ECO:0000313" key="1">
    <source>
        <dbReference type="EMBL" id="GBP60209.1"/>
    </source>
</evidence>
<keyword evidence="2" id="KW-1185">Reference proteome</keyword>
<gene>
    <name evidence="1" type="ORF">EVAR_81355_1</name>
</gene>
<organism evidence="1 2">
    <name type="scientific">Eumeta variegata</name>
    <name type="common">Bagworm moth</name>
    <name type="synonym">Eumeta japonica</name>
    <dbReference type="NCBI Taxonomy" id="151549"/>
    <lineage>
        <taxon>Eukaryota</taxon>
        <taxon>Metazoa</taxon>
        <taxon>Ecdysozoa</taxon>
        <taxon>Arthropoda</taxon>
        <taxon>Hexapoda</taxon>
        <taxon>Insecta</taxon>
        <taxon>Pterygota</taxon>
        <taxon>Neoptera</taxon>
        <taxon>Endopterygota</taxon>
        <taxon>Lepidoptera</taxon>
        <taxon>Glossata</taxon>
        <taxon>Ditrysia</taxon>
        <taxon>Tineoidea</taxon>
        <taxon>Psychidae</taxon>
        <taxon>Oiketicinae</taxon>
        <taxon>Eumeta</taxon>
    </lineage>
</organism>
<dbReference type="EMBL" id="BGZK01000781">
    <property type="protein sequence ID" value="GBP60209.1"/>
    <property type="molecule type" value="Genomic_DNA"/>
</dbReference>
<dbReference type="AlphaFoldDB" id="A0A4C1XCW6"/>
<name>A0A4C1XCW6_EUMVA</name>
<evidence type="ECO:0000313" key="2">
    <source>
        <dbReference type="Proteomes" id="UP000299102"/>
    </source>
</evidence>
<dbReference type="Proteomes" id="UP000299102">
    <property type="component" value="Unassembled WGS sequence"/>
</dbReference>